<dbReference type="RefSeq" id="WP_308459678.1">
    <property type="nucleotide sequence ID" value="NZ_JAJEPS010000011.1"/>
</dbReference>
<dbReference type="Proteomes" id="UP001198220">
    <property type="component" value="Unassembled WGS sequence"/>
</dbReference>
<name>A0AAE3A996_9FIRM</name>
<dbReference type="InterPro" id="IPR051454">
    <property type="entry name" value="RNA/ubiquinone_mod_enzymes"/>
</dbReference>
<evidence type="ECO:0000313" key="1">
    <source>
        <dbReference type="EMBL" id="MCC2126792.1"/>
    </source>
</evidence>
<keyword evidence="2" id="KW-1185">Reference proteome</keyword>
<dbReference type="EMBL" id="JAJEPS010000011">
    <property type="protein sequence ID" value="MCC2126792.1"/>
    <property type="molecule type" value="Genomic_DNA"/>
</dbReference>
<reference evidence="1 2" key="1">
    <citation type="submission" date="2021-10" db="EMBL/GenBank/DDBJ databases">
        <title>Anaerobic single-cell dispensing facilitates the cultivation of human gut bacteria.</title>
        <authorList>
            <person name="Afrizal A."/>
        </authorList>
    </citation>
    <scope>NUCLEOTIDE SEQUENCE [LARGE SCALE GENOMIC DNA]</scope>
    <source>
        <strain evidence="1 2">CLA-AA-H276</strain>
    </source>
</reference>
<dbReference type="InterPro" id="IPR001539">
    <property type="entry name" value="Peptidase_U32"/>
</dbReference>
<dbReference type="PANTHER" id="PTHR30217">
    <property type="entry name" value="PEPTIDASE U32 FAMILY"/>
    <property type="match status" value="1"/>
</dbReference>
<evidence type="ECO:0000313" key="2">
    <source>
        <dbReference type="Proteomes" id="UP001198220"/>
    </source>
</evidence>
<accession>A0AAE3A996</accession>
<gene>
    <name evidence="1" type="ORF">LKD36_11500</name>
</gene>
<dbReference type="AlphaFoldDB" id="A0AAE3A996"/>
<proteinExistence type="predicted"/>
<sequence length="332" mass="38129">MKLTVGLGSVDEYIRFSEAGADEFFCGYVPYSWTQKYDTMMPLNRREVLCSNVQLGAFSELEILSSMIRDYQRPVHLTFNSLFYLPEQYPEIAKIMKACMCLGFQSYIIADPALILYLREHNIDCEIHLSGETGEVNSRMVDFFQQFSLKRVIFHRKNNFDDMKAVIDAEKSHGGLRSRTEFEAFVLNEMCQFAGAFCNSFHCDELGHLCRVSYWLEPLRESCGDSSLRQLHPSPPAASPQTSLPHTPDLPDGYLCGATGCGLCALYRLREIGITHLKLVGRGNYNDYMEQDIRILRRALTLLEQSTSEEDFKDTLRRTLFSYKCSKVCYYL</sequence>
<dbReference type="Pfam" id="PF01136">
    <property type="entry name" value="Peptidase_U32"/>
    <property type="match status" value="1"/>
</dbReference>
<comment type="caution">
    <text evidence="1">The sequence shown here is derived from an EMBL/GenBank/DDBJ whole genome shotgun (WGS) entry which is preliminary data.</text>
</comment>
<organism evidence="1 2">
    <name type="scientific">Hominiventricola filiformis</name>
    <dbReference type="NCBI Taxonomy" id="2885352"/>
    <lineage>
        <taxon>Bacteria</taxon>
        <taxon>Bacillati</taxon>
        <taxon>Bacillota</taxon>
        <taxon>Clostridia</taxon>
        <taxon>Lachnospirales</taxon>
        <taxon>Lachnospiraceae</taxon>
        <taxon>Hominiventricola</taxon>
    </lineage>
</organism>
<protein>
    <submittedName>
        <fullName evidence="1">U32 family peptidase</fullName>
    </submittedName>
</protein>